<gene>
    <name evidence="2" type="ORF">A2Y75_00125</name>
</gene>
<reference evidence="2 3" key="1">
    <citation type="journal article" date="2016" name="Nat. Commun.">
        <title>Thousands of microbial genomes shed light on interconnected biogeochemical processes in an aquifer system.</title>
        <authorList>
            <person name="Anantharaman K."/>
            <person name="Brown C.T."/>
            <person name="Hug L.A."/>
            <person name="Sharon I."/>
            <person name="Castelle C.J."/>
            <person name="Probst A.J."/>
            <person name="Thomas B.C."/>
            <person name="Singh A."/>
            <person name="Wilkins M.J."/>
            <person name="Karaoz U."/>
            <person name="Brodie E.L."/>
            <person name="Williams K.H."/>
            <person name="Hubbard S.S."/>
            <person name="Banfield J.F."/>
        </authorList>
    </citation>
    <scope>NUCLEOTIDE SEQUENCE [LARGE SCALE GENOMIC DNA]</scope>
</reference>
<keyword evidence="1" id="KW-1133">Transmembrane helix</keyword>
<keyword evidence="1" id="KW-0812">Transmembrane</keyword>
<proteinExistence type="predicted"/>
<accession>A0A1F2WPZ0</accession>
<dbReference type="EMBL" id="MELK01000019">
    <property type="protein sequence ID" value="OFW58934.1"/>
    <property type="molecule type" value="Genomic_DNA"/>
</dbReference>
<dbReference type="Proteomes" id="UP000177876">
    <property type="component" value="Unassembled WGS sequence"/>
</dbReference>
<dbReference type="STRING" id="1797197.A2Y75_00125"/>
<sequence length="101" mass="11434">MNGTTKPRAGRVGYRETLWMLRHFLVPMEPDPVFSKKLEELCHDLGGDEFLWSEWEPKAYTSGRKGMIIGGAIFSALPFMGAGAYFLGRYLVRRRVVPVGI</sequence>
<name>A0A1F2WPZ0_9ACTN</name>
<feature type="transmembrane region" description="Helical" evidence="1">
    <location>
        <begin position="67"/>
        <end position="87"/>
    </location>
</feature>
<organism evidence="2 3">
    <name type="scientific">Candidatus Solincola sediminis</name>
    <dbReference type="NCBI Taxonomy" id="1797199"/>
    <lineage>
        <taxon>Bacteria</taxon>
        <taxon>Bacillati</taxon>
        <taxon>Actinomycetota</taxon>
        <taxon>Candidatus Geothermincolia</taxon>
        <taxon>Candidatus Geothermincolales</taxon>
        <taxon>Candidatus Geothermincolaceae</taxon>
        <taxon>Candidatus Solincola</taxon>
    </lineage>
</organism>
<comment type="caution">
    <text evidence="2">The sequence shown here is derived from an EMBL/GenBank/DDBJ whole genome shotgun (WGS) entry which is preliminary data.</text>
</comment>
<evidence type="ECO:0000313" key="2">
    <source>
        <dbReference type="EMBL" id="OFW58934.1"/>
    </source>
</evidence>
<evidence type="ECO:0000313" key="3">
    <source>
        <dbReference type="Proteomes" id="UP000177876"/>
    </source>
</evidence>
<evidence type="ECO:0000256" key="1">
    <source>
        <dbReference type="SAM" id="Phobius"/>
    </source>
</evidence>
<protein>
    <submittedName>
        <fullName evidence="2">Uncharacterized protein</fullName>
    </submittedName>
</protein>
<dbReference type="AlphaFoldDB" id="A0A1F2WPZ0"/>
<keyword evidence="1" id="KW-0472">Membrane</keyword>